<feature type="compositionally biased region" description="Basic and acidic residues" evidence="1">
    <location>
        <begin position="57"/>
        <end position="69"/>
    </location>
</feature>
<proteinExistence type="predicted"/>
<feature type="compositionally biased region" description="Polar residues" evidence="1">
    <location>
        <begin position="24"/>
        <end position="42"/>
    </location>
</feature>
<comment type="caution">
    <text evidence="2">The sequence shown here is derived from an EMBL/GenBank/DDBJ whole genome shotgun (WGS) entry which is preliminary data.</text>
</comment>
<feature type="compositionally biased region" description="Basic and acidic residues" evidence="1">
    <location>
        <begin position="76"/>
        <end position="89"/>
    </location>
</feature>
<dbReference type="EMBL" id="WHWB01034029">
    <property type="protein sequence ID" value="KAJ7414847.1"/>
    <property type="molecule type" value="Genomic_DNA"/>
</dbReference>
<gene>
    <name evidence="2" type="ORF">WISP_81277</name>
</gene>
<dbReference type="Proteomes" id="UP001145742">
    <property type="component" value="Unassembled WGS sequence"/>
</dbReference>
<evidence type="ECO:0000313" key="2">
    <source>
        <dbReference type="EMBL" id="KAJ7414847.1"/>
    </source>
</evidence>
<evidence type="ECO:0000256" key="1">
    <source>
        <dbReference type="SAM" id="MobiDB-lite"/>
    </source>
</evidence>
<accession>A0ABQ9D4G1</accession>
<feature type="region of interest" description="Disordered" evidence="1">
    <location>
        <begin position="1"/>
        <end position="106"/>
    </location>
</feature>
<reference evidence="2" key="1">
    <citation type="submission" date="2019-10" db="EMBL/GenBank/DDBJ databases">
        <authorList>
            <person name="Soares A.E.R."/>
            <person name="Aleixo A."/>
            <person name="Schneider P."/>
            <person name="Miyaki C.Y."/>
            <person name="Schneider M.P."/>
            <person name="Mello C."/>
            <person name="Vasconcelos A.T.R."/>
        </authorList>
    </citation>
    <scope>NUCLEOTIDE SEQUENCE</scope>
    <source>
        <tissue evidence="2">Muscle</tissue>
    </source>
</reference>
<name>A0ABQ9D4G1_9PASS</name>
<keyword evidence="3" id="KW-1185">Reference proteome</keyword>
<evidence type="ECO:0000313" key="3">
    <source>
        <dbReference type="Proteomes" id="UP001145742"/>
    </source>
</evidence>
<sequence>MEGKPGAQKIPNTTHAFSGEVESHSTQAGWTQHDSNAPSTVLDTAKVEPGPGVRSTKKQEMGQREDRRKGYIQHGSRQEQQETRLETRMPTRLSSHASLPSNQCNT</sequence>
<organism evidence="2 3">
    <name type="scientific">Willisornis vidua</name>
    <name type="common">Xingu scale-backed antbird</name>
    <dbReference type="NCBI Taxonomy" id="1566151"/>
    <lineage>
        <taxon>Eukaryota</taxon>
        <taxon>Metazoa</taxon>
        <taxon>Chordata</taxon>
        <taxon>Craniata</taxon>
        <taxon>Vertebrata</taxon>
        <taxon>Euteleostomi</taxon>
        <taxon>Archelosauria</taxon>
        <taxon>Archosauria</taxon>
        <taxon>Dinosauria</taxon>
        <taxon>Saurischia</taxon>
        <taxon>Theropoda</taxon>
        <taxon>Coelurosauria</taxon>
        <taxon>Aves</taxon>
        <taxon>Neognathae</taxon>
        <taxon>Neoaves</taxon>
        <taxon>Telluraves</taxon>
        <taxon>Australaves</taxon>
        <taxon>Passeriformes</taxon>
        <taxon>Thamnophilidae</taxon>
        <taxon>Willisornis</taxon>
    </lineage>
</organism>
<protein>
    <submittedName>
        <fullName evidence="2">Uncharacterized protein</fullName>
    </submittedName>
</protein>
<feature type="compositionally biased region" description="Polar residues" evidence="1">
    <location>
        <begin position="92"/>
        <end position="106"/>
    </location>
</feature>